<sequence length="65" mass="7172">NEFIIVLEINNKRVVTMVIDVLEAGDFALGVEIPGDVWLGEMDDDEAELLEEPVIVITPHIPASQ</sequence>
<accession>A0ACA9QV59</accession>
<evidence type="ECO:0000313" key="2">
    <source>
        <dbReference type="Proteomes" id="UP000789525"/>
    </source>
</evidence>
<evidence type="ECO:0000313" key="1">
    <source>
        <dbReference type="EMBL" id="CAG8765696.1"/>
    </source>
</evidence>
<reference evidence="1" key="1">
    <citation type="submission" date="2021-06" db="EMBL/GenBank/DDBJ databases">
        <authorList>
            <person name="Kallberg Y."/>
            <person name="Tangrot J."/>
            <person name="Rosling A."/>
        </authorList>
    </citation>
    <scope>NUCLEOTIDE SEQUENCE</scope>
    <source>
        <strain evidence="1">CL356</strain>
    </source>
</reference>
<dbReference type="Proteomes" id="UP000789525">
    <property type="component" value="Unassembled WGS sequence"/>
</dbReference>
<gene>
    <name evidence="1" type="ORF">ACOLOM_LOCUS13440</name>
</gene>
<comment type="caution">
    <text evidence="1">The sequence shown here is derived from an EMBL/GenBank/DDBJ whole genome shotgun (WGS) entry which is preliminary data.</text>
</comment>
<organism evidence="1 2">
    <name type="scientific">Acaulospora colombiana</name>
    <dbReference type="NCBI Taxonomy" id="27376"/>
    <lineage>
        <taxon>Eukaryota</taxon>
        <taxon>Fungi</taxon>
        <taxon>Fungi incertae sedis</taxon>
        <taxon>Mucoromycota</taxon>
        <taxon>Glomeromycotina</taxon>
        <taxon>Glomeromycetes</taxon>
        <taxon>Diversisporales</taxon>
        <taxon>Acaulosporaceae</taxon>
        <taxon>Acaulospora</taxon>
    </lineage>
</organism>
<name>A0ACA9QV59_9GLOM</name>
<protein>
    <submittedName>
        <fullName evidence="1">2014_t:CDS:1</fullName>
    </submittedName>
</protein>
<dbReference type="EMBL" id="CAJVPT010061663">
    <property type="protein sequence ID" value="CAG8765696.1"/>
    <property type="molecule type" value="Genomic_DNA"/>
</dbReference>
<keyword evidence="2" id="KW-1185">Reference proteome</keyword>
<feature type="non-terminal residue" evidence="1">
    <location>
        <position position="1"/>
    </location>
</feature>
<proteinExistence type="predicted"/>